<name>A0AAV5W106_9BILA</name>
<evidence type="ECO:0008006" key="3">
    <source>
        <dbReference type="Google" id="ProtNLM"/>
    </source>
</evidence>
<dbReference type="AlphaFoldDB" id="A0AAV5W106"/>
<feature type="non-terminal residue" evidence="1">
    <location>
        <position position="82"/>
    </location>
</feature>
<evidence type="ECO:0000313" key="1">
    <source>
        <dbReference type="EMBL" id="GMT25579.1"/>
    </source>
</evidence>
<accession>A0AAV5W106</accession>
<organism evidence="1 2">
    <name type="scientific">Pristionchus fissidentatus</name>
    <dbReference type="NCBI Taxonomy" id="1538716"/>
    <lineage>
        <taxon>Eukaryota</taxon>
        <taxon>Metazoa</taxon>
        <taxon>Ecdysozoa</taxon>
        <taxon>Nematoda</taxon>
        <taxon>Chromadorea</taxon>
        <taxon>Rhabditida</taxon>
        <taxon>Rhabditina</taxon>
        <taxon>Diplogasteromorpha</taxon>
        <taxon>Diplogasteroidea</taxon>
        <taxon>Neodiplogasteridae</taxon>
        <taxon>Pristionchus</taxon>
    </lineage>
</organism>
<dbReference type="EMBL" id="BTSY01000004">
    <property type="protein sequence ID" value="GMT25579.1"/>
    <property type="molecule type" value="Genomic_DNA"/>
</dbReference>
<sequence length="82" mass="9431">VYEKAESGKFKIKATLKEMLAKIRPDGVLLNELCLNYGAKPVSNDRIEEVNEAFKQDVINQCKDYECLALANSYKYNAKWVR</sequence>
<comment type="caution">
    <text evidence="1">The sequence shown here is derived from an EMBL/GenBank/DDBJ whole genome shotgun (WGS) entry which is preliminary data.</text>
</comment>
<proteinExistence type="predicted"/>
<reference evidence="1" key="1">
    <citation type="submission" date="2023-10" db="EMBL/GenBank/DDBJ databases">
        <title>Genome assembly of Pristionchus species.</title>
        <authorList>
            <person name="Yoshida K."/>
            <person name="Sommer R.J."/>
        </authorList>
    </citation>
    <scope>NUCLEOTIDE SEQUENCE</scope>
    <source>
        <strain evidence="1">RS5133</strain>
    </source>
</reference>
<keyword evidence="2" id="KW-1185">Reference proteome</keyword>
<protein>
    <recommendedName>
        <fullName evidence="3">Lysozyme</fullName>
    </recommendedName>
</protein>
<dbReference type="Proteomes" id="UP001432322">
    <property type="component" value="Unassembled WGS sequence"/>
</dbReference>
<evidence type="ECO:0000313" key="2">
    <source>
        <dbReference type="Proteomes" id="UP001432322"/>
    </source>
</evidence>
<feature type="non-terminal residue" evidence="1">
    <location>
        <position position="1"/>
    </location>
</feature>
<gene>
    <name evidence="1" type="ORF">PFISCL1PPCAC_16876</name>
</gene>